<name>A0ABT2ZVF5_9RHOB</name>
<comment type="caution">
    <text evidence="2">The sequence shown here is derived from an EMBL/GenBank/DDBJ whole genome shotgun (WGS) entry which is preliminary data.</text>
</comment>
<evidence type="ECO:0000313" key="2">
    <source>
        <dbReference type="EMBL" id="MCV2877626.1"/>
    </source>
</evidence>
<sequence>MKYIKLRSVTWWASATPIIGGVFIAFEPVHALHDWAAATSAMFGNAPPAVLINAGLAGIGLRGAIK</sequence>
<feature type="transmembrane region" description="Helical" evidence="1">
    <location>
        <begin position="46"/>
        <end position="65"/>
    </location>
</feature>
<reference evidence="2 3" key="1">
    <citation type="submission" date="2022-10" db="EMBL/GenBank/DDBJ databases">
        <title>Sinirhodobacter sp. nov., isolated from ocean surface sediments.</title>
        <authorList>
            <person name="He W."/>
            <person name="Wang L."/>
            <person name="Zhang D.-F."/>
        </authorList>
    </citation>
    <scope>NUCLEOTIDE SEQUENCE [LARGE SCALE GENOMIC DNA]</scope>
    <source>
        <strain evidence="2 3">WL0115</strain>
    </source>
</reference>
<gene>
    <name evidence="2" type="ORF">OE699_02070</name>
</gene>
<feature type="transmembrane region" description="Helical" evidence="1">
    <location>
        <begin position="9"/>
        <end position="26"/>
    </location>
</feature>
<dbReference type="RefSeq" id="WP_263846911.1">
    <property type="nucleotide sequence ID" value="NZ_JAOWKW010000001.1"/>
</dbReference>
<evidence type="ECO:0008006" key="4">
    <source>
        <dbReference type="Google" id="ProtNLM"/>
    </source>
</evidence>
<keyword evidence="1" id="KW-1133">Transmembrane helix</keyword>
<dbReference type="Proteomes" id="UP001526166">
    <property type="component" value="Unassembled WGS sequence"/>
</dbReference>
<dbReference type="EMBL" id="JAOWKW010000001">
    <property type="protein sequence ID" value="MCV2877626.1"/>
    <property type="molecule type" value="Genomic_DNA"/>
</dbReference>
<keyword evidence="1" id="KW-0472">Membrane</keyword>
<keyword evidence="3" id="KW-1185">Reference proteome</keyword>
<keyword evidence="1" id="KW-0812">Transmembrane</keyword>
<accession>A0ABT2ZVF5</accession>
<organism evidence="2 3">
    <name type="scientific">Sedimentimonas flavescens</name>
    <dbReference type="NCBI Taxonomy" id="2851012"/>
    <lineage>
        <taxon>Bacteria</taxon>
        <taxon>Pseudomonadati</taxon>
        <taxon>Pseudomonadota</taxon>
        <taxon>Alphaproteobacteria</taxon>
        <taxon>Rhodobacterales</taxon>
        <taxon>Rhodobacter group</taxon>
        <taxon>Sedimentimonas</taxon>
    </lineage>
</organism>
<proteinExistence type="predicted"/>
<evidence type="ECO:0000256" key="1">
    <source>
        <dbReference type="SAM" id="Phobius"/>
    </source>
</evidence>
<evidence type="ECO:0000313" key="3">
    <source>
        <dbReference type="Proteomes" id="UP001526166"/>
    </source>
</evidence>
<protein>
    <recommendedName>
        <fullName evidence="4">Holin</fullName>
    </recommendedName>
</protein>